<sequence length="44" mass="4829">MHESTIAVIIQPTDHLNRLGSFDSGGDGISIIVMLIIRFMVTTK</sequence>
<reference evidence="2 3" key="1">
    <citation type="submission" date="2024-06" db="EMBL/GenBank/DDBJ databases">
        <title>Genomic Encyclopedia of Type Strains, Phase IV (KMG-IV): sequencing the most valuable type-strain genomes for metagenomic binning, comparative biology and taxonomic classification.</title>
        <authorList>
            <person name="Goeker M."/>
        </authorList>
    </citation>
    <scope>NUCLEOTIDE SEQUENCE [LARGE SCALE GENOMIC DNA]</scope>
    <source>
        <strain evidence="2 3">DSM 23649</strain>
    </source>
</reference>
<organism evidence="2 3">
    <name type="scientific">Bartonella silvatica</name>
    <dbReference type="NCBI Taxonomy" id="357760"/>
    <lineage>
        <taxon>Bacteria</taxon>
        <taxon>Pseudomonadati</taxon>
        <taxon>Pseudomonadota</taxon>
        <taxon>Alphaproteobacteria</taxon>
        <taxon>Hyphomicrobiales</taxon>
        <taxon>Bartonellaceae</taxon>
        <taxon>Bartonella</taxon>
    </lineage>
</organism>
<evidence type="ECO:0000313" key="3">
    <source>
        <dbReference type="Proteomes" id="UP001549086"/>
    </source>
</evidence>
<evidence type="ECO:0000256" key="1">
    <source>
        <dbReference type="SAM" id="Phobius"/>
    </source>
</evidence>
<name>A0ABV2HGP3_9HYPH</name>
<dbReference type="Proteomes" id="UP001549086">
    <property type="component" value="Unassembled WGS sequence"/>
</dbReference>
<feature type="transmembrane region" description="Helical" evidence="1">
    <location>
        <begin position="24"/>
        <end position="41"/>
    </location>
</feature>
<keyword evidence="1" id="KW-0812">Transmembrane</keyword>
<keyword evidence="1" id="KW-0472">Membrane</keyword>
<dbReference type="EMBL" id="JBEPLI010000006">
    <property type="protein sequence ID" value="MET3589725.1"/>
    <property type="molecule type" value="Genomic_DNA"/>
</dbReference>
<comment type="caution">
    <text evidence="2">The sequence shown here is derived from an EMBL/GenBank/DDBJ whole genome shotgun (WGS) entry which is preliminary data.</text>
</comment>
<protein>
    <submittedName>
        <fullName evidence="2">Uncharacterized protein</fullName>
    </submittedName>
</protein>
<gene>
    <name evidence="2" type="ORF">ABID23_000811</name>
</gene>
<keyword evidence="1" id="KW-1133">Transmembrane helix</keyword>
<keyword evidence="3" id="KW-1185">Reference proteome</keyword>
<evidence type="ECO:0000313" key="2">
    <source>
        <dbReference type="EMBL" id="MET3589725.1"/>
    </source>
</evidence>
<accession>A0ABV2HGP3</accession>
<proteinExistence type="predicted"/>